<dbReference type="STRING" id="252305.OB2597_00690"/>
<dbReference type="eggNOG" id="ENOG5033Y6N">
    <property type="taxonomic scope" value="Bacteria"/>
</dbReference>
<protein>
    <submittedName>
        <fullName evidence="1">Uncharacterized protein</fullName>
    </submittedName>
</protein>
<evidence type="ECO:0000313" key="1">
    <source>
        <dbReference type="EMBL" id="EAQ01889.1"/>
    </source>
</evidence>
<dbReference type="HOGENOM" id="CLU_1420494_0_0_5"/>
<proteinExistence type="predicted"/>
<dbReference type="Proteomes" id="UP000004318">
    <property type="component" value="Unassembled WGS sequence"/>
</dbReference>
<name>A3U1V5_PSEBH</name>
<sequence length="179" mass="20595">MLAIVQKDWMGMAPDRQISMLKKLKPEMLCSFIRRIEPMKTDVAVLRWIAARQELDLGTALTLFFAFDPGRLNLLPRNAYPKDLQDRCSVIDVLCQRINCGFYIPIAARKIEDQAQVRDWLCRQEQDVEIGRRGRWVLNDKIVAPLIAERRERVTGGRVGPRPGFIQGIFSPLFVSNRA</sequence>
<evidence type="ECO:0000313" key="2">
    <source>
        <dbReference type="Proteomes" id="UP000004318"/>
    </source>
</evidence>
<reference evidence="1 2" key="1">
    <citation type="journal article" date="2010" name="J. Bacteriol.">
        <title>Genome sequences of Oceanicola granulosus HTCC2516(T) and Oceanicola batsensis HTCC2597(TDelta).</title>
        <authorList>
            <person name="Thrash J.C."/>
            <person name="Cho J.C."/>
            <person name="Vergin K.L."/>
            <person name="Giovannoni S.J."/>
        </authorList>
    </citation>
    <scope>NUCLEOTIDE SEQUENCE [LARGE SCALE GENOMIC DNA]</scope>
    <source>
        <strain evidence="2">ATCC BAA-863 / DSM 15984 / KCTC 12145 / HTCC2597</strain>
    </source>
</reference>
<gene>
    <name evidence="1" type="ORF">OB2597_00690</name>
</gene>
<keyword evidence="2" id="KW-1185">Reference proteome</keyword>
<dbReference type="EMBL" id="AAMO01000010">
    <property type="protein sequence ID" value="EAQ01889.1"/>
    <property type="molecule type" value="Genomic_DNA"/>
</dbReference>
<accession>A3U1V5</accession>
<dbReference type="AlphaFoldDB" id="A3U1V5"/>
<comment type="caution">
    <text evidence="1">The sequence shown here is derived from an EMBL/GenBank/DDBJ whole genome shotgun (WGS) entry which is preliminary data.</text>
</comment>
<organism evidence="1 2">
    <name type="scientific">Pseudooceanicola batsensis (strain ATCC BAA-863 / DSM 15984 / KCTC 12145 / HTCC2597)</name>
    <name type="common">Oceanicola batsensis</name>
    <dbReference type="NCBI Taxonomy" id="252305"/>
    <lineage>
        <taxon>Bacteria</taxon>
        <taxon>Pseudomonadati</taxon>
        <taxon>Pseudomonadota</taxon>
        <taxon>Alphaproteobacteria</taxon>
        <taxon>Rhodobacterales</taxon>
        <taxon>Paracoccaceae</taxon>
        <taxon>Pseudooceanicola</taxon>
    </lineage>
</organism>